<reference evidence="13" key="1">
    <citation type="submission" date="2019-10" db="EMBL/GenBank/DDBJ databases">
        <title>Lacipirellula parvula gen. nov., sp. nov., representing a lineage of planctomycetes widespread in freshwater anoxic habitats, and description of the family Lacipirellulaceae.</title>
        <authorList>
            <person name="Dedysh S.N."/>
            <person name="Kulichevskaya I.S."/>
            <person name="Beletsky A.V."/>
            <person name="Rakitin A.L."/>
            <person name="Mardanov A.V."/>
            <person name="Ivanova A.A."/>
            <person name="Saltykova V.X."/>
            <person name="Rijpstra W.I.C."/>
            <person name="Sinninghe Damste J.S."/>
            <person name="Ravin N.V."/>
        </authorList>
    </citation>
    <scope>NUCLEOTIDE SEQUENCE [LARGE SCALE GENOMIC DNA]</scope>
    <source>
        <strain evidence="13">PX69</strain>
    </source>
</reference>
<dbReference type="NCBIfam" id="TIGR02492">
    <property type="entry name" value="flgK_ends"/>
    <property type="match status" value="1"/>
</dbReference>
<accession>A0A5K7X7Q0</accession>
<evidence type="ECO:0000256" key="4">
    <source>
        <dbReference type="ARBA" id="ARBA00016244"/>
    </source>
</evidence>
<dbReference type="GO" id="GO:0005576">
    <property type="term" value="C:extracellular region"/>
    <property type="evidence" value="ECO:0007669"/>
    <property type="project" value="UniProtKB-SubCell"/>
</dbReference>
<evidence type="ECO:0000256" key="3">
    <source>
        <dbReference type="ARBA" id="ARBA00009677"/>
    </source>
</evidence>
<protein>
    <recommendedName>
        <fullName evidence="4 7">Flagellar hook-associated protein 1</fullName>
        <shortName evidence="7">HAP1</shortName>
    </recommendedName>
</protein>
<evidence type="ECO:0000256" key="7">
    <source>
        <dbReference type="RuleBase" id="RU362065"/>
    </source>
</evidence>
<keyword evidence="13" id="KW-1185">Reference proteome</keyword>
<dbReference type="Proteomes" id="UP000326837">
    <property type="component" value="Chromosome"/>
</dbReference>
<dbReference type="AlphaFoldDB" id="A0A5K7X7Q0"/>
<dbReference type="GO" id="GO:0044780">
    <property type="term" value="P:bacterial-type flagellum assembly"/>
    <property type="evidence" value="ECO:0007669"/>
    <property type="project" value="InterPro"/>
</dbReference>
<evidence type="ECO:0000256" key="2">
    <source>
        <dbReference type="ARBA" id="ARBA00004613"/>
    </source>
</evidence>
<dbReference type="SUPFAM" id="SSF64518">
    <property type="entry name" value="Phase 1 flagellin"/>
    <property type="match status" value="1"/>
</dbReference>
<dbReference type="GO" id="GO:0009424">
    <property type="term" value="C:bacterial-type flagellum hook"/>
    <property type="evidence" value="ECO:0007669"/>
    <property type="project" value="UniProtKB-UniRule"/>
</dbReference>
<feature type="domain" description="Flagellar basal body rod protein N-terminal" evidence="9">
    <location>
        <begin position="7"/>
        <end position="36"/>
    </location>
</feature>
<keyword evidence="12" id="KW-0966">Cell projection</keyword>
<dbReference type="PRINTS" id="PR01005">
    <property type="entry name" value="FLGHOOKAP1"/>
</dbReference>
<keyword evidence="12" id="KW-0969">Cilium</keyword>
<evidence type="ECO:0000256" key="5">
    <source>
        <dbReference type="ARBA" id="ARBA00022525"/>
    </source>
</evidence>
<proteinExistence type="inferred from homology"/>
<sequence length="565" mass="59753">MSLFGSIQMAGNTLQAMEIGLHVVGNNISNANTPGYVRERTLYTPAPVQKLGNLTLGLGVQIAGIVQNIDSFVEDRLRGVASDRASADIQQKAYTDLESIVGELSDTDVSTQMSNFFNSIDQVIDQPDEMAVRNLAVQAGKSLATTINTLSRRVNTSYEEFGIEVNNLTDEINSLTDNIRKLNVQIVSLEGGNPTASQAGALRSQRSVALKRLSEIADVNVTENAVGAVNVTVGGELLVFEGTNRLVKTDYATKDGRPVATIQFAENNSPLHVAGGELHGIYEARDKIVGGFLDRLDNFAASLAFEFNKIYSQGQGATGFQSVTSTESVNNAGVPLDDAGLPFTPTNGQFKLLVYNTTTKLTETHVINVDLDGLQDDSSLGSIVNQINAIAGVTAQVTTDNKLKLTAGSAETRLSFADDNSGFLASIGINTFFTGSSASTLAINDVVAADGSKFAASSAGIGVNVENGQRLVALHDAGLSSLNGNSITGLYDQLINETAQGATVAASLADGFNVFEQTLEAKAQAVSGVNLDEEAIDMIMLQRTYQASARFISTLSELMDVLVNL</sequence>
<feature type="domain" description="Flagellar basal-body/hook protein C-terminal" evidence="10">
    <location>
        <begin position="526"/>
        <end position="565"/>
    </location>
</feature>
<keyword evidence="8" id="KW-0175">Coiled coil</keyword>
<dbReference type="PROSITE" id="PS00588">
    <property type="entry name" value="FLAGELLA_BB_ROD"/>
    <property type="match status" value="1"/>
</dbReference>
<evidence type="ECO:0000259" key="11">
    <source>
        <dbReference type="Pfam" id="PF22638"/>
    </source>
</evidence>
<keyword evidence="5 7" id="KW-0964">Secreted</keyword>
<dbReference type="Pfam" id="PF06429">
    <property type="entry name" value="Flg_bbr_C"/>
    <property type="match status" value="1"/>
</dbReference>
<keyword evidence="6 7" id="KW-0975">Bacterial flagellum</keyword>
<evidence type="ECO:0000313" key="12">
    <source>
        <dbReference type="EMBL" id="BBO31882.1"/>
    </source>
</evidence>
<dbReference type="PANTHER" id="PTHR30033:SF1">
    <property type="entry name" value="FLAGELLAR HOOK-ASSOCIATED PROTEIN 1"/>
    <property type="match status" value="1"/>
</dbReference>
<dbReference type="InterPro" id="IPR002371">
    <property type="entry name" value="FlgK"/>
</dbReference>
<name>A0A5K7X7Q0_9BACT</name>
<dbReference type="KEGG" id="lpav:PLANPX_1494"/>
<gene>
    <name evidence="7" type="primary">flgK</name>
    <name evidence="12" type="ORF">PLANPX_1494</name>
</gene>
<organism evidence="12 13">
    <name type="scientific">Lacipirellula parvula</name>
    <dbReference type="NCBI Taxonomy" id="2650471"/>
    <lineage>
        <taxon>Bacteria</taxon>
        <taxon>Pseudomonadati</taxon>
        <taxon>Planctomycetota</taxon>
        <taxon>Planctomycetia</taxon>
        <taxon>Pirellulales</taxon>
        <taxon>Lacipirellulaceae</taxon>
        <taxon>Lacipirellula</taxon>
    </lineage>
</organism>
<dbReference type="Pfam" id="PF22638">
    <property type="entry name" value="FlgK_D1"/>
    <property type="match status" value="1"/>
</dbReference>
<dbReference type="GO" id="GO:0005198">
    <property type="term" value="F:structural molecule activity"/>
    <property type="evidence" value="ECO:0007669"/>
    <property type="project" value="UniProtKB-UniRule"/>
</dbReference>
<dbReference type="InterPro" id="IPR019776">
    <property type="entry name" value="Flagellar_basal_body_rod_CS"/>
</dbReference>
<dbReference type="EMBL" id="AP021861">
    <property type="protein sequence ID" value="BBO31882.1"/>
    <property type="molecule type" value="Genomic_DNA"/>
</dbReference>
<dbReference type="InterPro" id="IPR001444">
    <property type="entry name" value="Flag_bb_rod_N"/>
</dbReference>
<evidence type="ECO:0000256" key="6">
    <source>
        <dbReference type="ARBA" id="ARBA00023143"/>
    </source>
</evidence>
<comment type="similarity">
    <text evidence="3 7">Belongs to the flagella basal body rod proteins family.</text>
</comment>
<evidence type="ECO:0000256" key="8">
    <source>
        <dbReference type="SAM" id="Coils"/>
    </source>
</evidence>
<dbReference type="InterPro" id="IPR010930">
    <property type="entry name" value="Flg_bb/hook_C_dom"/>
</dbReference>
<comment type="subcellular location">
    <subcellularLocation>
        <location evidence="1 7">Bacterial flagellum</location>
    </subcellularLocation>
    <subcellularLocation>
        <location evidence="2 7">Secreted</location>
    </subcellularLocation>
</comment>
<keyword evidence="12" id="KW-0282">Flagellum</keyword>
<feature type="coiled-coil region" evidence="8">
    <location>
        <begin position="158"/>
        <end position="185"/>
    </location>
</feature>
<dbReference type="RefSeq" id="WP_152097947.1">
    <property type="nucleotide sequence ID" value="NZ_AP021861.1"/>
</dbReference>
<dbReference type="Pfam" id="PF00460">
    <property type="entry name" value="Flg_bb_rod"/>
    <property type="match status" value="1"/>
</dbReference>
<evidence type="ECO:0000313" key="13">
    <source>
        <dbReference type="Proteomes" id="UP000326837"/>
    </source>
</evidence>
<dbReference type="PANTHER" id="PTHR30033">
    <property type="entry name" value="FLAGELLAR HOOK-ASSOCIATED PROTEIN 1"/>
    <property type="match status" value="1"/>
</dbReference>
<evidence type="ECO:0000256" key="1">
    <source>
        <dbReference type="ARBA" id="ARBA00004365"/>
    </source>
</evidence>
<evidence type="ECO:0000259" key="10">
    <source>
        <dbReference type="Pfam" id="PF06429"/>
    </source>
</evidence>
<feature type="domain" description="Flagellar hook-associated protein FlgK helical" evidence="11">
    <location>
        <begin position="95"/>
        <end position="319"/>
    </location>
</feature>
<evidence type="ECO:0000259" key="9">
    <source>
        <dbReference type="Pfam" id="PF00460"/>
    </source>
</evidence>
<dbReference type="InterPro" id="IPR053927">
    <property type="entry name" value="FlgK_helical"/>
</dbReference>